<dbReference type="Proteomes" id="UP001211689">
    <property type="component" value="Unassembled WGS sequence"/>
</dbReference>
<name>A0ABT4Y3L4_METRE</name>
<keyword evidence="3 7" id="KW-0812">Transmembrane</keyword>
<feature type="transmembrane region" description="Helical" evidence="7">
    <location>
        <begin position="319"/>
        <end position="337"/>
    </location>
</feature>
<accession>A0ABT4Y3L4</accession>
<dbReference type="NCBIfam" id="TIGR00773">
    <property type="entry name" value="NhaA"/>
    <property type="match status" value="1"/>
</dbReference>
<organism evidence="8 9">
    <name type="scientific">Metapseudomonas resinovorans</name>
    <name type="common">Pseudomonas resinovorans</name>
    <dbReference type="NCBI Taxonomy" id="53412"/>
    <lineage>
        <taxon>Bacteria</taxon>
        <taxon>Pseudomonadati</taxon>
        <taxon>Pseudomonadota</taxon>
        <taxon>Gammaproteobacteria</taxon>
        <taxon>Pseudomonadales</taxon>
        <taxon>Pseudomonadaceae</taxon>
        <taxon>Metapseudomonas</taxon>
    </lineage>
</organism>
<evidence type="ECO:0000256" key="5">
    <source>
        <dbReference type="ARBA" id="ARBA00023136"/>
    </source>
</evidence>
<feature type="transmembrane region" description="Helical" evidence="7">
    <location>
        <begin position="144"/>
        <end position="162"/>
    </location>
</feature>
<reference evidence="8 9" key="1">
    <citation type="submission" date="2022-07" db="EMBL/GenBank/DDBJ databases">
        <title>Genome Analysis of Selected Gammaproteobacteria from Nigerian Food snails.</title>
        <authorList>
            <person name="Okafor A.C."/>
        </authorList>
    </citation>
    <scope>NUCLEOTIDE SEQUENCE [LARGE SCALE GENOMIC DNA]</scope>
    <source>
        <strain evidence="8 9">Awg 2</strain>
    </source>
</reference>
<evidence type="ECO:0000256" key="7">
    <source>
        <dbReference type="HAMAP-Rule" id="MF_01844"/>
    </source>
</evidence>
<feature type="transmembrane region" description="Helical" evidence="7">
    <location>
        <begin position="386"/>
        <end position="411"/>
    </location>
</feature>
<comment type="function">
    <text evidence="7">Na(+)/H(+) antiporter that extrudes sodium in exchange for external protons.</text>
</comment>
<proteinExistence type="inferred from homology"/>
<evidence type="ECO:0000313" key="9">
    <source>
        <dbReference type="Proteomes" id="UP001211689"/>
    </source>
</evidence>
<evidence type="ECO:0000256" key="6">
    <source>
        <dbReference type="ARBA" id="ARBA00023201"/>
    </source>
</evidence>
<feature type="transmembrane region" description="Helical" evidence="7">
    <location>
        <begin position="174"/>
        <end position="194"/>
    </location>
</feature>
<dbReference type="PANTHER" id="PTHR30341:SF0">
    <property type="entry name" value="NA(+)_H(+) ANTIPORTER NHAA"/>
    <property type="match status" value="1"/>
</dbReference>
<keyword evidence="7" id="KW-0050">Antiport</keyword>
<evidence type="ECO:0000256" key="1">
    <source>
        <dbReference type="ARBA" id="ARBA00004429"/>
    </source>
</evidence>
<evidence type="ECO:0000256" key="4">
    <source>
        <dbReference type="ARBA" id="ARBA00022989"/>
    </source>
</evidence>
<feature type="transmembrane region" description="Helical" evidence="7">
    <location>
        <begin position="27"/>
        <end position="49"/>
    </location>
</feature>
<keyword evidence="6 7" id="KW-0739">Sodium transport</keyword>
<dbReference type="RefSeq" id="WP_271470627.1">
    <property type="nucleotide sequence ID" value="NZ_JANEWF010000007.1"/>
</dbReference>
<feature type="transmembrane region" description="Helical" evidence="7">
    <location>
        <begin position="200"/>
        <end position="227"/>
    </location>
</feature>
<comment type="similarity">
    <text evidence="7">Belongs to the NhaA Na(+)/H(+) (TC 2.A.33) antiporter family.</text>
</comment>
<feature type="transmembrane region" description="Helical" evidence="7">
    <location>
        <begin position="80"/>
        <end position="98"/>
    </location>
</feature>
<keyword evidence="2 7" id="KW-1003">Cell membrane</keyword>
<evidence type="ECO:0000313" key="8">
    <source>
        <dbReference type="EMBL" id="MDA8483373.1"/>
    </source>
</evidence>
<evidence type="ECO:0000256" key="3">
    <source>
        <dbReference type="ARBA" id="ARBA00022692"/>
    </source>
</evidence>
<keyword evidence="9" id="KW-1185">Reference proteome</keyword>
<keyword evidence="7" id="KW-0813">Transport</keyword>
<evidence type="ECO:0000256" key="2">
    <source>
        <dbReference type="ARBA" id="ARBA00022475"/>
    </source>
</evidence>
<keyword evidence="4 7" id="KW-1133">Transmembrane helix</keyword>
<dbReference type="PANTHER" id="PTHR30341">
    <property type="entry name" value="SODIUM ION/PROTON ANTIPORTER NHAA-RELATED"/>
    <property type="match status" value="1"/>
</dbReference>
<keyword evidence="5 7" id="KW-0472">Membrane</keyword>
<feature type="transmembrane region" description="Helical" evidence="7">
    <location>
        <begin position="349"/>
        <end position="374"/>
    </location>
</feature>
<comment type="subcellular location">
    <subcellularLocation>
        <location evidence="1">Cell inner membrane</location>
        <topology evidence="1">Multi-pass membrane protein</topology>
    </subcellularLocation>
    <subcellularLocation>
        <location evidence="7">Cell membrane</location>
        <topology evidence="7">Multi-pass membrane protein</topology>
    </subcellularLocation>
</comment>
<dbReference type="EMBL" id="JANEWF010000007">
    <property type="protein sequence ID" value="MDA8483373.1"/>
    <property type="molecule type" value="Genomic_DNA"/>
</dbReference>
<protein>
    <recommendedName>
        <fullName evidence="7">Na(+)/H(+) antiporter NhaA</fullName>
    </recommendedName>
    <alternativeName>
        <fullName evidence="7">Sodium/proton antiporter NhaA</fullName>
    </alternativeName>
</protein>
<gene>
    <name evidence="7 8" type="primary">nhaA</name>
    <name evidence="8" type="ORF">NNO07_09860</name>
</gene>
<dbReference type="InterPro" id="IPR023171">
    <property type="entry name" value="Na/H_antiporter_dom_sf"/>
</dbReference>
<keyword evidence="7" id="KW-0915">Sodium</keyword>
<dbReference type="Pfam" id="PF06965">
    <property type="entry name" value="Na_H_antiport_1"/>
    <property type="match status" value="1"/>
</dbReference>
<comment type="caution">
    <text evidence="8">The sequence shown here is derived from an EMBL/GenBank/DDBJ whole genome shotgun (WGS) entry which is preliminary data.</text>
</comment>
<feature type="transmembrane region" description="Helical" evidence="7">
    <location>
        <begin position="110"/>
        <end position="132"/>
    </location>
</feature>
<dbReference type="InterPro" id="IPR004670">
    <property type="entry name" value="NhaA"/>
</dbReference>
<feature type="transmembrane region" description="Helical" evidence="7">
    <location>
        <begin position="423"/>
        <end position="444"/>
    </location>
</feature>
<dbReference type="HAMAP" id="MF_01844">
    <property type="entry name" value="NhaA"/>
    <property type="match status" value="1"/>
</dbReference>
<keyword evidence="7" id="KW-0406">Ion transport</keyword>
<comment type="catalytic activity">
    <reaction evidence="7">
        <text>Na(+)(in) + 2 H(+)(out) = Na(+)(out) + 2 H(+)(in)</text>
        <dbReference type="Rhea" id="RHEA:29251"/>
        <dbReference type="ChEBI" id="CHEBI:15378"/>
        <dbReference type="ChEBI" id="CHEBI:29101"/>
    </reaction>
</comment>
<dbReference type="Gene3D" id="1.20.1530.10">
    <property type="entry name" value="Na+/H+ antiporter like domain"/>
    <property type="match status" value="1"/>
</dbReference>
<sequence>MNQAPSPKALPAAQRIADKAFSAFEKFLHIEAVSGIVLLIAAAAALIWANSPYAGSYEHLWHMPLSFGIGDFVISNSLHFWINDALMTVFFLVVGMEIRREIHEGALANLKLAALPMIAAFGGVLVPALVYLTLNNAEGLRQGWAVPTATDIAFAVGVLALLGRSVPASVRVFLLALAIIDDIVAVLIIALFYSGGLDPLGFAIAGTGILLVLGLQHIGIGSAYAYVLPGALLWFGLLKTGAHPTLAGVVLGLMTPVRPVRVMAPPLQTASQAISEFAERKQASDSGASELMEPIKQLRQAQRELLPPVMRVQMALHPWVAYLVMPLFALANAGVSLDGVNLGEGASMMVFSGAALALVLGKPLGVLTSSWLMVRMGWCRLPPGMTWAWMGLIGCLAGIGFTMSIFIANLAFSQQDLLSAAKLGVLVASVTAGVIGLLYGRVLVARAKRR</sequence>